<dbReference type="InterPro" id="IPR004143">
    <property type="entry name" value="BPL_LPL_catalytic"/>
</dbReference>
<evidence type="ECO:0000256" key="4">
    <source>
        <dbReference type="ARBA" id="ARBA00023267"/>
    </source>
</evidence>
<dbReference type="SUPFAM" id="SSF55681">
    <property type="entry name" value="Class II aaRS and biotin synthetases"/>
    <property type="match status" value="1"/>
</dbReference>
<dbReference type="Gene3D" id="3.30.930.10">
    <property type="entry name" value="Bira Bifunctional Protein, Domain 2"/>
    <property type="match status" value="1"/>
</dbReference>
<evidence type="ECO:0000313" key="7">
    <source>
        <dbReference type="EMBL" id="KRL49404.1"/>
    </source>
</evidence>
<dbReference type="SUPFAM" id="SSF50037">
    <property type="entry name" value="C-terminal domain of transcriptional repressors"/>
    <property type="match status" value="1"/>
</dbReference>
<evidence type="ECO:0000259" key="6">
    <source>
        <dbReference type="PROSITE" id="PS51733"/>
    </source>
</evidence>
<dbReference type="NCBIfam" id="TIGR00121">
    <property type="entry name" value="birA_ligase"/>
    <property type="match status" value="1"/>
</dbReference>
<dbReference type="InterPro" id="IPR004408">
    <property type="entry name" value="Biotin_CoA_COase_ligase"/>
</dbReference>
<dbReference type="GO" id="GO:0016740">
    <property type="term" value="F:transferase activity"/>
    <property type="evidence" value="ECO:0007669"/>
    <property type="project" value="UniProtKB-ARBA"/>
</dbReference>
<evidence type="ECO:0000256" key="3">
    <source>
        <dbReference type="ARBA" id="ARBA00022840"/>
    </source>
</evidence>
<keyword evidence="2" id="KW-0547">Nucleotide-binding</keyword>
<dbReference type="InterPro" id="IPR003142">
    <property type="entry name" value="BPL_C"/>
</dbReference>
<feature type="domain" description="BPL/LPL catalytic" evidence="6">
    <location>
        <begin position="9"/>
        <end position="186"/>
    </location>
</feature>
<dbReference type="InterPro" id="IPR008988">
    <property type="entry name" value="Transcriptional_repressor_C"/>
</dbReference>
<dbReference type="CDD" id="cd16442">
    <property type="entry name" value="BPL"/>
    <property type="match status" value="1"/>
</dbReference>
<dbReference type="PATRIC" id="fig|1423769.4.peg.88"/>
<dbReference type="AlphaFoldDB" id="A0A0R1QYT3"/>
<name>A0A0R1QYT3_9LACO</name>
<comment type="caution">
    <text evidence="7">The sequence shown here is derived from an EMBL/GenBank/DDBJ whole genome shotgun (WGS) entry which is preliminary data.</text>
</comment>
<gene>
    <name evidence="7" type="ORF">FD01_GL000075</name>
</gene>
<dbReference type="GO" id="GO:0005737">
    <property type="term" value="C:cytoplasm"/>
    <property type="evidence" value="ECO:0007669"/>
    <property type="project" value="TreeGrafter"/>
</dbReference>
<reference evidence="7 8" key="1">
    <citation type="journal article" date="2015" name="Genome Announc.">
        <title>Expanding the biotechnology potential of lactobacilli through comparative genomics of 213 strains and associated genera.</title>
        <authorList>
            <person name="Sun Z."/>
            <person name="Harris H.M."/>
            <person name="McCann A."/>
            <person name="Guo C."/>
            <person name="Argimon S."/>
            <person name="Zhang W."/>
            <person name="Yang X."/>
            <person name="Jeffery I.B."/>
            <person name="Cooney J.C."/>
            <person name="Kagawa T.F."/>
            <person name="Liu W."/>
            <person name="Song Y."/>
            <person name="Salvetti E."/>
            <person name="Wrobel A."/>
            <person name="Rasinkangas P."/>
            <person name="Parkhill J."/>
            <person name="Rea M.C."/>
            <person name="O'Sullivan O."/>
            <person name="Ritari J."/>
            <person name="Douillard F.P."/>
            <person name="Paul Ross R."/>
            <person name="Yang R."/>
            <person name="Briner A.E."/>
            <person name="Felis G.E."/>
            <person name="de Vos W.M."/>
            <person name="Barrangou R."/>
            <person name="Klaenhammer T.R."/>
            <person name="Caufield P.W."/>
            <person name="Cui Y."/>
            <person name="Zhang H."/>
            <person name="O'Toole P.W."/>
        </authorList>
    </citation>
    <scope>NUCLEOTIDE SEQUENCE [LARGE SCALE GENOMIC DNA]</scope>
    <source>
        <strain evidence="7 8">DSM 13343</strain>
    </source>
</reference>
<accession>A0A0R1QYT3</accession>
<evidence type="ECO:0000256" key="1">
    <source>
        <dbReference type="ARBA" id="ARBA00022598"/>
    </source>
</evidence>
<dbReference type="GO" id="GO:0004077">
    <property type="term" value="F:biotin--[biotin carboxyl-carrier protein] ligase activity"/>
    <property type="evidence" value="ECO:0007669"/>
    <property type="project" value="UniProtKB-EC"/>
</dbReference>
<dbReference type="GO" id="GO:0009249">
    <property type="term" value="P:protein lipoylation"/>
    <property type="evidence" value="ECO:0007669"/>
    <property type="project" value="UniProtKB-ARBA"/>
</dbReference>
<dbReference type="Proteomes" id="UP000051790">
    <property type="component" value="Unassembled WGS sequence"/>
</dbReference>
<dbReference type="PROSITE" id="PS51733">
    <property type="entry name" value="BPL_LPL_CATALYTIC"/>
    <property type="match status" value="1"/>
</dbReference>
<dbReference type="EMBL" id="AZEU01000079">
    <property type="protein sequence ID" value="KRL49404.1"/>
    <property type="molecule type" value="Genomic_DNA"/>
</dbReference>
<dbReference type="Pfam" id="PF02237">
    <property type="entry name" value="BPL_C"/>
    <property type="match status" value="1"/>
</dbReference>
<dbReference type="GO" id="GO:0005524">
    <property type="term" value="F:ATP binding"/>
    <property type="evidence" value="ECO:0007669"/>
    <property type="project" value="UniProtKB-KW"/>
</dbReference>
<protein>
    <recommendedName>
        <fullName evidence="5">biotin--[biotin carboxyl-carrier protein] ligase</fullName>
        <ecNumber evidence="5">6.3.4.15</ecNumber>
    </recommendedName>
</protein>
<dbReference type="Gene3D" id="2.30.30.100">
    <property type="match status" value="1"/>
</dbReference>
<dbReference type="InterPro" id="IPR045864">
    <property type="entry name" value="aa-tRNA-synth_II/BPL/LPL"/>
</dbReference>
<organism evidence="7 8">
    <name type="scientific">Lacticaseibacillus manihotivorans DSM 13343 = JCM 12514</name>
    <dbReference type="NCBI Taxonomy" id="1423769"/>
    <lineage>
        <taxon>Bacteria</taxon>
        <taxon>Bacillati</taxon>
        <taxon>Bacillota</taxon>
        <taxon>Bacilli</taxon>
        <taxon>Lactobacillales</taxon>
        <taxon>Lactobacillaceae</taxon>
        <taxon>Lacticaseibacillus</taxon>
    </lineage>
</organism>
<keyword evidence="1" id="KW-0436">Ligase</keyword>
<dbReference type="PANTHER" id="PTHR12835">
    <property type="entry name" value="BIOTIN PROTEIN LIGASE"/>
    <property type="match status" value="1"/>
</dbReference>
<dbReference type="OrthoDB" id="9807064at2"/>
<sequence>MFTAQDLKQALPQQFQSLEVTCVARTTSTNQVMAANLLHESHQQLLIAGEQTQGVGRRGKAFFSPAHTGIYFTYGGFGLAEQHLSLITPAAGVALTQAAFALFGVTTTIKWVNDVLIGDQKVAGILANRLENGQVLIGVGVNIAPAANAPDVPIDLPVGTLLKQAPTTDARLSLVASWLTHFDQLLQHPETIMPTFRQHAAWLNRQVDVMGLNHPLTGVVQGFADDGALILATDHGIQTLNSGSIRLH</sequence>
<dbReference type="EC" id="6.3.4.15" evidence="5"/>
<keyword evidence="4" id="KW-0092">Biotin</keyword>
<dbReference type="RefSeq" id="WP_056962790.1">
    <property type="nucleotide sequence ID" value="NZ_AZEU01000079.1"/>
</dbReference>
<evidence type="ECO:0000256" key="2">
    <source>
        <dbReference type="ARBA" id="ARBA00022741"/>
    </source>
</evidence>
<keyword evidence="3" id="KW-0067">ATP-binding</keyword>
<dbReference type="PANTHER" id="PTHR12835:SF5">
    <property type="entry name" value="BIOTIN--PROTEIN LIGASE"/>
    <property type="match status" value="1"/>
</dbReference>
<proteinExistence type="predicted"/>
<evidence type="ECO:0000256" key="5">
    <source>
        <dbReference type="ARBA" id="ARBA00024227"/>
    </source>
</evidence>
<evidence type="ECO:0000313" key="8">
    <source>
        <dbReference type="Proteomes" id="UP000051790"/>
    </source>
</evidence>
<keyword evidence="8" id="KW-1185">Reference proteome</keyword>
<dbReference type="Pfam" id="PF03099">
    <property type="entry name" value="BPL_LplA_LipB"/>
    <property type="match status" value="1"/>
</dbReference>